<keyword evidence="3" id="KW-1185">Reference proteome</keyword>
<proteinExistence type="predicted"/>
<evidence type="ECO:0008006" key="4">
    <source>
        <dbReference type="Google" id="ProtNLM"/>
    </source>
</evidence>
<name>A0A7J7GJ64_CAMSI</name>
<evidence type="ECO:0000256" key="1">
    <source>
        <dbReference type="SAM" id="MobiDB-lite"/>
    </source>
</evidence>
<dbReference type="Proteomes" id="UP000593564">
    <property type="component" value="Unassembled WGS sequence"/>
</dbReference>
<evidence type="ECO:0000313" key="3">
    <source>
        <dbReference type="Proteomes" id="UP000593564"/>
    </source>
</evidence>
<dbReference type="EMBL" id="JACBKZ010000011">
    <property type="protein sequence ID" value="KAF5939484.1"/>
    <property type="molecule type" value="Genomic_DNA"/>
</dbReference>
<gene>
    <name evidence="2" type="ORF">HYC85_023743</name>
</gene>
<feature type="compositionally biased region" description="Basic and acidic residues" evidence="1">
    <location>
        <begin position="1"/>
        <end position="16"/>
    </location>
</feature>
<sequence length="261" mass="30058">MHQPDMKAEEDKKERAGSPTDSQKTRSIITMAREIGADVVHRIKTGWLCVFVYNSIVKILMRLHLIHFSVSDDDEIDYSIKPEFYDPNLDDKDELWVQKQRKGHYSDAVLSCPACFTTLCLECQRWSAFALKKEDFHQSLIIIYTTTNLLLDYCAILNPCTRFWNLTLHELSGGICDRLYGSCRHEKYVTQYRAVFVSNCKIKTDEVSPVGLKRKRGKRRIEYGNGGETFKPVCCSVCSTEVGVIDEEEVYHFFNALPSEC</sequence>
<comment type="caution">
    <text evidence="2">The sequence shown here is derived from an EMBL/GenBank/DDBJ whole genome shotgun (WGS) entry which is preliminary data.</text>
</comment>
<dbReference type="InterPro" id="IPR019370">
    <property type="entry name" value="E2F-assoc_phosphoprotein"/>
</dbReference>
<dbReference type="PANTHER" id="PTHR15967">
    <property type="entry name" value="E2F-ASSOCIATED PHOSPHOPROTEIN"/>
    <property type="match status" value="1"/>
</dbReference>
<feature type="region of interest" description="Disordered" evidence="1">
    <location>
        <begin position="1"/>
        <end position="24"/>
    </location>
</feature>
<reference evidence="3" key="1">
    <citation type="journal article" date="2020" name="Nat. Commun.">
        <title>Genome assembly of wild tea tree DASZ reveals pedigree and selection history of tea varieties.</title>
        <authorList>
            <person name="Zhang W."/>
            <person name="Zhang Y."/>
            <person name="Qiu H."/>
            <person name="Guo Y."/>
            <person name="Wan H."/>
            <person name="Zhang X."/>
            <person name="Scossa F."/>
            <person name="Alseekh S."/>
            <person name="Zhang Q."/>
            <person name="Wang P."/>
            <person name="Xu L."/>
            <person name="Schmidt M.H."/>
            <person name="Jia X."/>
            <person name="Li D."/>
            <person name="Zhu A."/>
            <person name="Guo F."/>
            <person name="Chen W."/>
            <person name="Ni D."/>
            <person name="Usadel B."/>
            <person name="Fernie A.R."/>
            <person name="Wen W."/>
        </authorList>
    </citation>
    <scope>NUCLEOTIDE SEQUENCE [LARGE SCALE GENOMIC DNA]</scope>
    <source>
        <strain evidence="3">cv. G240</strain>
    </source>
</reference>
<dbReference type="AlphaFoldDB" id="A0A7J7GJ64"/>
<dbReference type="PANTHER" id="PTHR15967:SF0">
    <property type="entry name" value="E2F-ASSOCIATED PHOSPHOPROTEIN"/>
    <property type="match status" value="1"/>
</dbReference>
<dbReference type="GO" id="GO:0005634">
    <property type="term" value="C:nucleus"/>
    <property type="evidence" value="ECO:0007669"/>
    <property type="project" value="TreeGrafter"/>
</dbReference>
<dbReference type="Pfam" id="PF10238">
    <property type="entry name" value="Eapp_C"/>
    <property type="match status" value="2"/>
</dbReference>
<evidence type="ECO:0000313" key="2">
    <source>
        <dbReference type="EMBL" id="KAF5939484.1"/>
    </source>
</evidence>
<protein>
    <recommendedName>
        <fullName evidence="4">E2F-associated phosphoprotein</fullName>
    </recommendedName>
</protein>
<accession>A0A7J7GJ64</accession>
<organism evidence="2 3">
    <name type="scientific">Camellia sinensis</name>
    <name type="common">Tea plant</name>
    <name type="synonym">Thea sinensis</name>
    <dbReference type="NCBI Taxonomy" id="4442"/>
    <lineage>
        <taxon>Eukaryota</taxon>
        <taxon>Viridiplantae</taxon>
        <taxon>Streptophyta</taxon>
        <taxon>Embryophyta</taxon>
        <taxon>Tracheophyta</taxon>
        <taxon>Spermatophyta</taxon>
        <taxon>Magnoliopsida</taxon>
        <taxon>eudicotyledons</taxon>
        <taxon>Gunneridae</taxon>
        <taxon>Pentapetalae</taxon>
        <taxon>asterids</taxon>
        <taxon>Ericales</taxon>
        <taxon>Theaceae</taxon>
        <taxon>Camellia</taxon>
    </lineage>
</organism>
<reference evidence="2 3" key="2">
    <citation type="submission" date="2020-07" db="EMBL/GenBank/DDBJ databases">
        <title>Genome assembly of wild tea tree DASZ reveals pedigree and selection history of tea varieties.</title>
        <authorList>
            <person name="Zhang W."/>
        </authorList>
    </citation>
    <scope>NUCLEOTIDE SEQUENCE [LARGE SCALE GENOMIC DNA]</scope>
    <source>
        <strain evidence="3">cv. G240</strain>
        <tissue evidence="2">Leaf</tissue>
    </source>
</reference>